<sequence>MCRVDVQMPDGSSEQAVLKKGQFILLDAWVPHRLLVKDGVPCRMLNVEFGVAKSDPGQPSIRQLALEEEEVHAFLTQDSPYLVLPDPEEVYHIMKSLVLELDQRGLMEQGRSSAPMRIIPPEERSYHRESRDLKSPEQGTLVRTLFIQLLVRVARLRGEINRSTLDQTELYVKRTIEFMHHNMDRNIQMKDIAAAVNLHPGYLHRIFRQHTKRTPTDYLTMLRMEKAKMLLQQTNIPISEISDYVGELCMSFKVAFIGAGSIGFTRGLLRDLLAVPEFNNIEVAFCDINQHNLDMVTELCQRDIRENGLNIQIQPTTDRRAALKDAKYVLCTIRVGGLEAFATDVDIPLKYGVDQCVGDTLCAGGIMYGQRGIAEILDICKDIREQSLPDVLLLNYSNPMAMLTWACNKYGGVRTIGLCHGTWYIKASHEGKDLTGDLLEAFEKHPEYSRTEKVRIDMLRRFGYYSTESNGHLSEYVPWYRKRPEEIKEWIDLDSWINGETGGYLRVCTEEKRGGEHGSYIIEGLETGRVYRGHFNTVNNGVISNLPDDAIIEAPGYVDRNGISMPYVGDLPLGPAAVCNAFMMDPLVGAVCNPKEIWQMVDEMLVAQAEWLPQYGDAIAAAEARLAAGNLIPTKEYEGAARLKVKTVEEMQQDRDAANKNAGESDKGKDREKVQQ</sequence>
<evidence type="ECO:0000259" key="8">
    <source>
        <dbReference type="PROSITE" id="PS01124"/>
    </source>
</evidence>
<dbReference type="InterPro" id="IPR018060">
    <property type="entry name" value="HTH_AraC"/>
</dbReference>
<dbReference type="Pfam" id="PF02056">
    <property type="entry name" value="Glyco_hydro_4"/>
    <property type="match status" value="1"/>
</dbReference>
<evidence type="ECO:0000256" key="5">
    <source>
        <dbReference type="ARBA" id="ARBA00023163"/>
    </source>
</evidence>
<dbReference type="Proteomes" id="UP000702964">
    <property type="component" value="Unassembled WGS sequence"/>
</dbReference>
<dbReference type="InterPro" id="IPR009057">
    <property type="entry name" value="Homeodomain-like_sf"/>
</dbReference>
<evidence type="ECO:0000313" key="10">
    <source>
        <dbReference type="Proteomes" id="UP000702964"/>
    </source>
</evidence>
<name>A0A8J4SHA4_9STRA</name>
<dbReference type="SUPFAM" id="SSF56327">
    <property type="entry name" value="LDH C-terminal domain-like"/>
    <property type="match status" value="1"/>
</dbReference>
<evidence type="ECO:0000256" key="3">
    <source>
        <dbReference type="ARBA" id="ARBA00023015"/>
    </source>
</evidence>
<dbReference type="InterPro" id="IPR001088">
    <property type="entry name" value="Glyco_hydro_4"/>
</dbReference>
<protein>
    <recommendedName>
        <fullName evidence="8">HTH araC/xylS-type domain-containing protein</fullName>
    </recommendedName>
</protein>
<comment type="caution">
    <text evidence="9">The sequence shown here is derived from an EMBL/GenBank/DDBJ whole genome shotgun (WGS) entry which is preliminary data.</text>
</comment>
<proteinExistence type="inferred from homology"/>
<accession>A0A8J4SHA4</accession>
<feature type="region of interest" description="Disordered" evidence="7">
    <location>
        <begin position="648"/>
        <end position="676"/>
    </location>
</feature>
<dbReference type="Gene3D" id="1.10.10.60">
    <property type="entry name" value="Homeodomain-like"/>
    <property type="match status" value="1"/>
</dbReference>
<gene>
    <name evidence="9" type="ORF">G195_002026</name>
</gene>
<evidence type="ECO:0000256" key="4">
    <source>
        <dbReference type="ARBA" id="ARBA00023027"/>
    </source>
</evidence>
<dbReference type="Pfam" id="PF12833">
    <property type="entry name" value="HTH_18"/>
    <property type="match status" value="1"/>
</dbReference>
<dbReference type="InterPro" id="IPR036291">
    <property type="entry name" value="NAD(P)-bd_dom_sf"/>
</dbReference>
<dbReference type="SUPFAM" id="SSF46689">
    <property type="entry name" value="Homeodomain-like"/>
    <property type="match status" value="1"/>
</dbReference>
<keyword evidence="4" id="KW-0520">NAD</keyword>
<dbReference type="GO" id="GO:0016616">
    <property type="term" value="F:oxidoreductase activity, acting on the CH-OH group of donors, NAD or NADP as acceptor"/>
    <property type="evidence" value="ECO:0007669"/>
    <property type="project" value="InterPro"/>
</dbReference>
<dbReference type="EMBL" id="AOFI03000016">
    <property type="protein sequence ID" value="KAF4324565.1"/>
    <property type="molecule type" value="Genomic_DNA"/>
</dbReference>
<dbReference type="GO" id="GO:0043565">
    <property type="term" value="F:sequence-specific DNA binding"/>
    <property type="evidence" value="ECO:0007669"/>
    <property type="project" value="InterPro"/>
</dbReference>
<evidence type="ECO:0000256" key="7">
    <source>
        <dbReference type="SAM" id="MobiDB-lite"/>
    </source>
</evidence>
<keyword evidence="6" id="KW-0464">Manganese</keyword>
<dbReference type="PRINTS" id="PR00732">
    <property type="entry name" value="GLHYDRLASE4"/>
</dbReference>
<dbReference type="GO" id="GO:0046872">
    <property type="term" value="F:metal ion binding"/>
    <property type="evidence" value="ECO:0007669"/>
    <property type="project" value="UniProtKB-KW"/>
</dbReference>
<dbReference type="SMART" id="SM00342">
    <property type="entry name" value="HTH_ARAC"/>
    <property type="match status" value="1"/>
</dbReference>
<dbReference type="PANTHER" id="PTHR32092">
    <property type="entry name" value="6-PHOSPHO-BETA-GLUCOSIDASE-RELATED"/>
    <property type="match status" value="1"/>
</dbReference>
<reference evidence="9" key="1">
    <citation type="journal article" date="2015" name="Genom Data">
        <title>Draft genome sequences of Phytophthora kernoviae and Phytophthora ramorum lineage EU2 from Scotland.</title>
        <authorList>
            <person name="Sambles C."/>
            <person name="Schlenzig A."/>
            <person name="O'Neill P."/>
            <person name="Grant M."/>
            <person name="Studholme D.J."/>
        </authorList>
    </citation>
    <scope>NUCLEOTIDE SEQUENCE</scope>
    <source>
        <strain evidence="9">00238/432</strain>
    </source>
</reference>
<evidence type="ECO:0000313" key="9">
    <source>
        <dbReference type="EMBL" id="KAF4324565.1"/>
    </source>
</evidence>
<dbReference type="InterPro" id="IPR015955">
    <property type="entry name" value="Lactate_DH/Glyco_Ohase_4_C"/>
</dbReference>
<dbReference type="GO" id="GO:0004553">
    <property type="term" value="F:hydrolase activity, hydrolyzing O-glycosyl compounds"/>
    <property type="evidence" value="ECO:0007669"/>
    <property type="project" value="InterPro"/>
</dbReference>
<feature type="domain" description="HTH araC/xylS-type" evidence="8">
    <location>
        <begin position="173"/>
        <end position="246"/>
    </location>
</feature>
<dbReference type="SUPFAM" id="SSF51735">
    <property type="entry name" value="NAD(P)-binding Rossmann-fold domains"/>
    <property type="match status" value="1"/>
</dbReference>
<evidence type="ECO:0000256" key="1">
    <source>
        <dbReference type="ARBA" id="ARBA00010141"/>
    </source>
</evidence>
<keyword evidence="5" id="KW-0804">Transcription</keyword>
<keyword evidence="3" id="KW-0805">Transcription regulation</keyword>
<evidence type="ECO:0000256" key="6">
    <source>
        <dbReference type="ARBA" id="ARBA00023211"/>
    </source>
</evidence>
<reference evidence="9" key="2">
    <citation type="submission" date="2020-02" db="EMBL/GenBank/DDBJ databases">
        <authorList>
            <person name="Studholme D.J."/>
        </authorList>
    </citation>
    <scope>NUCLEOTIDE SEQUENCE</scope>
    <source>
        <strain evidence="9">00238/432</strain>
    </source>
</reference>
<organism evidence="9 10">
    <name type="scientific">Phytophthora kernoviae 00238/432</name>
    <dbReference type="NCBI Taxonomy" id="1284355"/>
    <lineage>
        <taxon>Eukaryota</taxon>
        <taxon>Sar</taxon>
        <taxon>Stramenopiles</taxon>
        <taxon>Oomycota</taxon>
        <taxon>Peronosporomycetes</taxon>
        <taxon>Peronosporales</taxon>
        <taxon>Peronosporaceae</taxon>
        <taxon>Phytophthora</taxon>
    </lineage>
</organism>
<keyword evidence="2" id="KW-0479">Metal-binding</keyword>
<dbReference type="PROSITE" id="PS01124">
    <property type="entry name" value="HTH_ARAC_FAMILY_2"/>
    <property type="match status" value="1"/>
</dbReference>
<dbReference type="Gene3D" id="3.90.1820.10">
    <property type="entry name" value="AglA-like glucosidase"/>
    <property type="match status" value="2"/>
</dbReference>
<comment type="similarity">
    <text evidence="1">Belongs to the glycosyl hydrolase 4 family.</text>
</comment>
<dbReference type="GO" id="GO:0003700">
    <property type="term" value="F:DNA-binding transcription factor activity"/>
    <property type="evidence" value="ECO:0007669"/>
    <property type="project" value="InterPro"/>
</dbReference>
<dbReference type="GO" id="GO:0005975">
    <property type="term" value="P:carbohydrate metabolic process"/>
    <property type="evidence" value="ECO:0007669"/>
    <property type="project" value="InterPro"/>
</dbReference>
<dbReference type="AlphaFoldDB" id="A0A8J4SHA4"/>
<dbReference type="InterPro" id="IPR053715">
    <property type="entry name" value="GH4_Enzyme_sf"/>
</dbReference>
<evidence type="ECO:0000256" key="2">
    <source>
        <dbReference type="ARBA" id="ARBA00022723"/>
    </source>
</evidence>